<dbReference type="GO" id="GO:0004061">
    <property type="term" value="F:arylformamidase activity"/>
    <property type="evidence" value="ECO:0007669"/>
    <property type="project" value="InterPro"/>
</dbReference>
<dbReference type="InterPro" id="IPR037175">
    <property type="entry name" value="KFase_sf"/>
</dbReference>
<dbReference type="PANTHER" id="PTHR31118:SF32">
    <property type="entry name" value="KYNURENINE FORMAMIDASE"/>
    <property type="match status" value="1"/>
</dbReference>
<accession>A0A510HJL4</accession>
<gene>
    <name evidence="1" type="ORF">RxyAA322_20550</name>
</gene>
<sequence>MRIGRVVDLSRRVEPGMQVYPGDPEVRFEPAATLEEEGVNVLGIRMGSHSGTHVDAPYHFIAGGPSVDELDPGLFVGPAAVLDVRGKGPRERITAGDLRPYRARFSGGVIAVVRTGWEEHYGTPLYYDHPFLDPGAARMLIEAGVRTVAIDALSVDETVAEGPHPEGYPVHRIILGAGGVIAENLANLGALEFPDPLLSLLPLRLGEADGAPVRAVALELTPES</sequence>
<evidence type="ECO:0000313" key="2">
    <source>
        <dbReference type="Proteomes" id="UP000318065"/>
    </source>
</evidence>
<dbReference type="Pfam" id="PF04199">
    <property type="entry name" value="Cyclase"/>
    <property type="match status" value="1"/>
</dbReference>
<dbReference type="SUPFAM" id="SSF102198">
    <property type="entry name" value="Putative cyclase"/>
    <property type="match status" value="1"/>
</dbReference>
<dbReference type="InterPro" id="IPR007325">
    <property type="entry name" value="KFase/CYL"/>
</dbReference>
<dbReference type="Proteomes" id="UP000318065">
    <property type="component" value="Chromosome"/>
</dbReference>
<organism evidence="1 2">
    <name type="scientific">Rubrobacter xylanophilus</name>
    <dbReference type="NCBI Taxonomy" id="49319"/>
    <lineage>
        <taxon>Bacteria</taxon>
        <taxon>Bacillati</taxon>
        <taxon>Actinomycetota</taxon>
        <taxon>Rubrobacteria</taxon>
        <taxon>Rubrobacterales</taxon>
        <taxon>Rubrobacteraceae</taxon>
        <taxon>Rubrobacter</taxon>
    </lineage>
</organism>
<dbReference type="PANTHER" id="PTHR31118">
    <property type="entry name" value="CYCLASE-LIKE PROTEIN 2"/>
    <property type="match status" value="1"/>
</dbReference>
<proteinExistence type="predicted"/>
<name>A0A510HJL4_9ACTN</name>
<dbReference type="RefSeq" id="WP_143528234.1">
    <property type="nucleotide sequence ID" value="NZ_AP019791.1"/>
</dbReference>
<dbReference type="AlphaFoldDB" id="A0A510HJL4"/>
<dbReference type="OrthoDB" id="7067800at2"/>
<dbReference type="EMBL" id="AP019791">
    <property type="protein sequence ID" value="BBL80201.1"/>
    <property type="molecule type" value="Genomic_DNA"/>
</dbReference>
<keyword evidence="2" id="KW-1185">Reference proteome</keyword>
<protein>
    <submittedName>
        <fullName evidence="1">Cyclase</fullName>
    </submittedName>
</protein>
<dbReference type="GO" id="GO:0019441">
    <property type="term" value="P:L-tryptophan catabolic process to kynurenine"/>
    <property type="evidence" value="ECO:0007669"/>
    <property type="project" value="InterPro"/>
</dbReference>
<dbReference type="Gene3D" id="3.50.30.50">
    <property type="entry name" value="Putative cyclase"/>
    <property type="match status" value="1"/>
</dbReference>
<reference evidence="1" key="1">
    <citation type="journal article" date="2019" name="Microbiol. Resour. Announc.">
        <title>Complete Genome Sequence of Rubrobacter xylanophilus Strain AA3-22, Isolated from Arima Onsen in Japan.</title>
        <authorList>
            <person name="Tomariguchi N."/>
            <person name="Miyazaki K."/>
        </authorList>
    </citation>
    <scope>NUCLEOTIDE SEQUENCE [LARGE SCALE GENOMIC DNA]</scope>
    <source>
        <strain evidence="1">AA3-22</strain>
    </source>
</reference>
<evidence type="ECO:0000313" key="1">
    <source>
        <dbReference type="EMBL" id="BBL80201.1"/>
    </source>
</evidence>